<evidence type="ECO:0000313" key="1">
    <source>
        <dbReference type="EMBL" id="KAG0276745.1"/>
    </source>
</evidence>
<sequence>MLSREQSFLWDFVHSRLDAFRTMTPSVQKDVFVAVSGIVVLELHRSFPRRDELVRRCRAGIIFTHPAAREQMRSYQEFVGVQDGVEEARPDDLRHRLRTDMAQFQEGSTEMIVAEILMILQGISLLVASVKRCVPDKFGRAKRTESTTLFVWHAVWEILFASTAVEVEVGETILKEAQKDQVAIRVVVGSNAAVGRAGASGRKLDFRLIATIKSGQRYEPFTLSNNEHKGLGSSDLTADIQRKKNMRLNKSIIMNGKMPMVTGNVYQDVDSRGLGTFCAPLEMSRYVAKRKNHHCAFRRMSSSWAVFDSRTVWSASWHTK</sequence>
<organism evidence="1 2">
    <name type="scientific">Linnemannia exigua</name>
    <dbReference type="NCBI Taxonomy" id="604196"/>
    <lineage>
        <taxon>Eukaryota</taxon>
        <taxon>Fungi</taxon>
        <taxon>Fungi incertae sedis</taxon>
        <taxon>Mucoromycota</taxon>
        <taxon>Mortierellomycotina</taxon>
        <taxon>Mortierellomycetes</taxon>
        <taxon>Mortierellales</taxon>
        <taxon>Mortierellaceae</taxon>
        <taxon>Linnemannia</taxon>
    </lineage>
</organism>
<dbReference type="Proteomes" id="UP001194580">
    <property type="component" value="Unassembled WGS sequence"/>
</dbReference>
<name>A0AAD4DFE7_9FUNG</name>
<dbReference type="EMBL" id="JAAAIL010000341">
    <property type="protein sequence ID" value="KAG0276745.1"/>
    <property type="molecule type" value="Genomic_DNA"/>
</dbReference>
<gene>
    <name evidence="1" type="ORF">BGZ95_007114</name>
</gene>
<reference evidence="1" key="1">
    <citation type="journal article" date="2020" name="Fungal Divers.">
        <title>Resolving the Mortierellaceae phylogeny through synthesis of multi-gene phylogenetics and phylogenomics.</title>
        <authorList>
            <person name="Vandepol N."/>
            <person name="Liber J."/>
            <person name="Desiro A."/>
            <person name="Na H."/>
            <person name="Kennedy M."/>
            <person name="Barry K."/>
            <person name="Grigoriev I.V."/>
            <person name="Miller A.N."/>
            <person name="O'Donnell K."/>
            <person name="Stajich J.E."/>
            <person name="Bonito G."/>
        </authorList>
    </citation>
    <scope>NUCLEOTIDE SEQUENCE</scope>
    <source>
        <strain evidence="1">NRRL 28262</strain>
    </source>
</reference>
<protein>
    <submittedName>
        <fullName evidence="1">Uncharacterized protein</fullName>
    </submittedName>
</protein>
<keyword evidence="2" id="KW-1185">Reference proteome</keyword>
<accession>A0AAD4DFE7</accession>
<proteinExistence type="predicted"/>
<evidence type="ECO:0000313" key="2">
    <source>
        <dbReference type="Proteomes" id="UP001194580"/>
    </source>
</evidence>
<dbReference type="AlphaFoldDB" id="A0AAD4DFE7"/>
<comment type="caution">
    <text evidence="1">The sequence shown here is derived from an EMBL/GenBank/DDBJ whole genome shotgun (WGS) entry which is preliminary data.</text>
</comment>